<dbReference type="EMBL" id="DRKP01000087">
    <property type="protein sequence ID" value="HEB96327.1"/>
    <property type="molecule type" value="Genomic_DNA"/>
</dbReference>
<dbReference type="Proteomes" id="UP000886251">
    <property type="component" value="Unassembled WGS sequence"/>
</dbReference>
<accession>A0A831RJC7</accession>
<comment type="caution">
    <text evidence="1">The sequence shown here is derived from an EMBL/GenBank/DDBJ whole genome shotgun (WGS) entry which is preliminary data.</text>
</comment>
<proteinExistence type="predicted"/>
<sequence>MLLALLLLGACSGSPKRPVFYPNAHSRSVDRAQMDRDIDLCMAQARDAGVQQNKDGEVGRKAVGGAAIGGVSAGAWGLVRGDAGERALAGALAGAAGGGVAGALDSTRLNPTFKRFVERCLRDRGYEVIGWE</sequence>
<protein>
    <recommendedName>
        <fullName evidence="2">Cell envelope biogenesis protein OmpA</fullName>
    </recommendedName>
</protein>
<reference evidence="1" key="1">
    <citation type="journal article" date="2020" name="mSystems">
        <title>Genome- and Community-Level Interaction Insights into Carbon Utilization and Element Cycling Functions of Hydrothermarchaeota in Hydrothermal Sediment.</title>
        <authorList>
            <person name="Zhou Z."/>
            <person name="Liu Y."/>
            <person name="Xu W."/>
            <person name="Pan J."/>
            <person name="Luo Z.H."/>
            <person name="Li M."/>
        </authorList>
    </citation>
    <scope>NUCLEOTIDE SEQUENCE [LARGE SCALE GENOMIC DNA]</scope>
    <source>
        <strain evidence="1">HyVt-443</strain>
    </source>
</reference>
<organism evidence="1">
    <name type="scientific">Sedimenticola thiotaurini</name>
    <dbReference type="NCBI Taxonomy" id="1543721"/>
    <lineage>
        <taxon>Bacteria</taxon>
        <taxon>Pseudomonadati</taxon>
        <taxon>Pseudomonadota</taxon>
        <taxon>Gammaproteobacteria</taxon>
        <taxon>Chromatiales</taxon>
        <taxon>Sedimenticolaceae</taxon>
        <taxon>Sedimenticola</taxon>
    </lineage>
</organism>
<evidence type="ECO:0008006" key="2">
    <source>
        <dbReference type="Google" id="ProtNLM"/>
    </source>
</evidence>
<evidence type="ECO:0000313" key="1">
    <source>
        <dbReference type="EMBL" id="HEB96327.1"/>
    </source>
</evidence>
<gene>
    <name evidence="1" type="ORF">ENI96_07840</name>
</gene>
<dbReference type="AlphaFoldDB" id="A0A831RJC7"/>
<name>A0A831RJC7_9GAMM</name>